<accession>A0A6A0AM45</accession>
<dbReference type="InterPro" id="IPR013543">
    <property type="entry name" value="Ca/CaM-dep_prot_kinase-assoc"/>
</dbReference>
<sequence>MLNPSPRGGVCVGVGLEWALATGIYTHINARVAELKWAAITLMSSQPACRSYVVYVYSHMETQTGTMDASAIVLALNQKLLNAIAANDYETYKELCDPALTCFEPESAGHLVEGLDFHKFYF</sequence>
<dbReference type="AlphaFoldDB" id="A0A6A0AM45"/>
<feature type="non-terminal residue" evidence="2">
    <location>
        <position position="1"/>
    </location>
</feature>
<dbReference type="GO" id="GO:0004683">
    <property type="term" value="F:calcium/calmodulin-dependent protein kinase activity"/>
    <property type="evidence" value="ECO:0007669"/>
    <property type="project" value="InterPro"/>
</dbReference>
<dbReference type="Gene3D" id="3.10.450.50">
    <property type="match status" value="1"/>
</dbReference>
<keyword evidence="2" id="KW-0418">Kinase</keyword>
<keyword evidence="2" id="KW-0808">Transferase</keyword>
<reference evidence="2 3" key="1">
    <citation type="submission" date="2020-02" db="EMBL/GenBank/DDBJ databases">
        <title>Draft genome sequence of Haematococcus lacustris strain NIES-144.</title>
        <authorList>
            <person name="Morimoto D."/>
            <person name="Nakagawa S."/>
            <person name="Yoshida T."/>
            <person name="Sawayama S."/>
        </authorList>
    </citation>
    <scope>NUCLEOTIDE SEQUENCE [LARGE SCALE GENOMIC DNA]</scope>
    <source>
        <strain evidence="2 3">NIES-144</strain>
    </source>
</reference>
<dbReference type="GO" id="GO:0005516">
    <property type="term" value="F:calmodulin binding"/>
    <property type="evidence" value="ECO:0007669"/>
    <property type="project" value="InterPro"/>
</dbReference>
<dbReference type="InterPro" id="IPR032710">
    <property type="entry name" value="NTF2-like_dom_sf"/>
</dbReference>
<dbReference type="SUPFAM" id="SSF54427">
    <property type="entry name" value="NTF2-like"/>
    <property type="match status" value="1"/>
</dbReference>
<comment type="caution">
    <text evidence="2">The sequence shown here is derived from an EMBL/GenBank/DDBJ whole genome shotgun (WGS) entry which is preliminary data.</text>
</comment>
<evidence type="ECO:0000313" key="3">
    <source>
        <dbReference type="Proteomes" id="UP000485058"/>
    </source>
</evidence>
<dbReference type="EMBL" id="BLLF01008470">
    <property type="protein sequence ID" value="GFH33393.1"/>
    <property type="molecule type" value="Genomic_DNA"/>
</dbReference>
<evidence type="ECO:0000259" key="1">
    <source>
        <dbReference type="Pfam" id="PF08332"/>
    </source>
</evidence>
<dbReference type="Pfam" id="PF08332">
    <property type="entry name" value="CaMKII_AD"/>
    <property type="match status" value="1"/>
</dbReference>
<feature type="non-terminal residue" evidence="2">
    <location>
        <position position="122"/>
    </location>
</feature>
<proteinExistence type="predicted"/>
<protein>
    <submittedName>
        <fullName evidence="2">Calcium/calmodulin-dependent protein kinase type II subunit delta</fullName>
    </submittedName>
</protein>
<name>A0A6A0AM45_HAELA</name>
<keyword evidence="3" id="KW-1185">Reference proteome</keyword>
<evidence type="ECO:0000313" key="2">
    <source>
        <dbReference type="EMBL" id="GFH33393.1"/>
    </source>
</evidence>
<gene>
    <name evidence="2" type="ORF">HaLaN_32761</name>
</gene>
<dbReference type="Proteomes" id="UP000485058">
    <property type="component" value="Unassembled WGS sequence"/>
</dbReference>
<feature type="domain" description="Calcium/calmodulin-dependent protein kinase II association-domain" evidence="1">
    <location>
        <begin position="73"/>
        <end position="122"/>
    </location>
</feature>
<organism evidence="2 3">
    <name type="scientific">Haematococcus lacustris</name>
    <name type="common">Green alga</name>
    <name type="synonym">Haematococcus pluvialis</name>
    <dbReference type="NCBI Taxonomy" id="44745"/>
    <lineage>
        <taxon>Eukaryota</taxon>
        <taxon>Viridiplantae</taxon>
        <taxon>Chlorophyta</taxon>
        <taxon>core chlorophytes</taxon>
        <taxon>Chlorophyceae</taxon>
        <taxon>CS clade</taxon>
        <taxon>Chlamydomonadales</taxon>
        <taxon>Haematococcaceae</taxon>
        <taxon>Haematococcus</taxon>
    </lineage>
</organism>